<gene>
    <name evidence="1" type="ORF">DFH08DRAFT_941148</name>
</gene>
<reference evidence="1" key="1">
    <citation type="submission" date="2023-03" db="EMBL/GenBank/DDBJ databases">
        <title>Massive genome expansion in bonnet fungi (Mycena s.s.) driven by repeated elements and novel gene families across ecological guilds.</title>
        <authorList>
            <consortium name="Lawrence Berkeley National Laboratory"/>
            <person name="Harder C.B."/>
            <person name="Miyauchi S."/>
            <person name="Viragh M."/>
            <person name="Kuo A."/>
            <person name="Thoen E."/>
            <person name="Andreopoulos B."/>
            <person name="Lu D."/>
            <person name="Skrede I."/>
            <person name="Drula E."/>
            <person name="Henrissat B."/>
            <person name="Morin E."/>
            <person name="Kohler A."/>
            <person name="Barry K."/>
            <person name="LaButti K."/>
            <person name="Morin E."/>
            <person name="Salamov A."/>
            <person name="Lipzen A."/>
            <person name="Mereny Z."/>
            <person name="Hegedus B."/>
            <person name="Baldrian P."/>
            <person name="Stursova M."/>
            <person name="Weitz H."/>
            <person name="Taylor A."/>
            <person name="Grigoriev I.V."/>
            <person name="Nagy L.G."/>
            <person name="Martin F."/>
            <person name="Kauserud H."/>
        </authorList>
    </citation>
    <scope>NUCLEOTIDE SEQUENCE</scope>
    <source>
        <strain evidence="1">CBHHK002</strain>
    </source>
</reference>
<protein>
    <submittedName>
        <fullName evidence="1">Uncharacterized protein</fullName>
    </submittedName>
</protein>
<accession>A0AAD7EHD8</accession>
<dbReference type="AlphaFoldDB" id="A0AAD7EHD8"/>
<dbReference type="EMBL" id="JARIHO010000043">
    <property type="protein sequence ID" value="KAJ7325853.1"/>
    <property type="molecule type" value="Genomic_DNA"/>
</dbReference>
<comment type="caution">
    <text evidence="1">The sequence shown here is derived from an EMBL/GenBank/DDBJ whole genome shotgun (WGS) entry which is preliminary data.</text>
</comment>
<dbReference type="Proteomes" id="UP001218218">
    <property type="component" value="Unassembled WGS sequence"/>
</dbReference>
<keyword evidence="2" id="KW-1185">Reference proteome</keyword>
<sequence length="216" mass="24047">MARTCKKRVKNANRRVLGKAREFPKRNAYIITLSNGNQGAVTNRLQNEVASGKSVQETTVLYSLSAQPLMPSQFGSPLTRVWSLAQLTVPFKGMPVSKPATKGRSSLYEEIPIKTASQNCKNATNVFQTLNDAPAVRRQLKHVISYYMGYYVNIDSYGAEQETGGETEARGKRRKLEFKPPDLSLPCSLGAGITTAEESQFIIVARDQHLYMITRK</sequence>
<proteinExistence type="predicted"/>
<name>A0AAD7EHD8_9AGAR</name>
<organism evidence="1 2">
    <name type="scientific">Mycena albidolilacea</name>
    <dbReference type="NCBI Taxonomy" id="1033008"/>
    <lineage>
        <taxon>Eukaryota</taxon>
        <taxon>Fungi</taxon>
        <taxon>Dikarya</taxon>
        <taxon>Basidiomycota</taxon>
        <taxon>Agaricomycotina</taxon>
        <taxon>Agaricomycetes</taxon>
        <taxon>Agaricomycetidae</taxon>
        <taxon>Agaricales</taxon>
        <taxon>Marasmiineae</taxon>
        <taxon>Mycenaceae</taxon>
        <taxon>Mycena</taxon>
    </lineage>
</organism>
<evidence type="ECO:0000313" key="1">
    <source>
        <dbReference type="EMBL" id="KAJ7325853.1"/>
    </source>
</evidence>
<evidence type="ECO:0000313" key="2">
    <source>
        <dbReference type="Proteomes" id="UP001218218"/>
    </source>
</evidence>